<proteinExistence type="inferred from homology"/>
<feature type="compositionally biased region" description="Basic and acidic residues" evidence="8">
    <location>
        <begin position="436"/>
        <end position="453"/>
    </location>
</feature>
<keyword evidence="4" id="KW-0378">Hydrolase</keyword>
<feature type="compositionally biased region" description="Basic and acidic residues" evidence="8">
    <location>
        <begin position="248"/>
        <end position="265"/>
    </location>
</feature>
<feature type="region of interest" description="Disordered" evidence="8">
    <location>
        <begin position="245"/>
        <end position="646"/>
    </location>
</feature>
<evidence type="ECO:0000256" key="3">
    <source>
        <dbReference type="ARBA" id="ARBA00022763"/>
    </source>
</evidence>
<dbReference type="SUPFAM" id="SSF143081">
    <property type="entry name" value="BB1717-like"/>
    <property type="match status" value="1"/>
</dbReference>
<feature type="compositionally biased region" description="Basic and acidic residues" evidence="8">
    <location>
        <begin position="341"/>
        <end position="351"/>
    </location>
</feature>
<feature type="compositionally biased region" description="Polar residues" evidence="8">
    <location>
        <begin position="612"/>
        <end position="623"/>
    </location>
</feature>
<dbReference type="GO" id="GO:0106300">
    <property type="term" value="P:protein-DNA covalent cross-linking repair"/>
    <property type="evidence" value="ECO:0007669"/>
    <property type="project" value="InterPro"/>
</dbReference>
<dbReference type="GO" id="GO:0003697">
    <property type="term" value="F:single-stranded DNA binding"/>
    <property type="evidence" value="ECO:0007669"/>
    <property type="project" value="InterPro"/>
</dbReference>
<feature type="compositionally biased region" description="Basic and acidic residues" evidence="8">
    <location>
        <begin position="574"/>
        <end position="591"/>
    </location>
</feature>
<dbReference type="Pfam" id="PF02586">
    <property type="entry name" value="SRAP"/>
    <property type="match status" value="1"/>
</dbReference>
<feature type="compositionally biased region" description="Basic and acidic residues" evidence="8">
    <location>
        <begin position="498"/>
        <end position="508"/>
    </location>
</feature>
<keyword evidence="2" id="KW-0645">Protease</keyword>
<dbReference type="OrthoDB" id="2111841at2759"/>
<evidence type="ECO:0000256" key="6">
    <source>
        <dbReference type="ARBA" id="ARBA00023125"/>
    </source>
</evidence>
<evidence type="ECO:0000256" key="4">
    <source>
        <dbReference type="ARBA" id="ARBA00022801"/>
    </source>
</evidence>
<dbReference type="EMBL" id="JAJAGQ010000006">
    <property type="protein sequence ID" value="KAJ8560746.1"/>
    <property type="molecule type" value="Genomic_DNA"/>
</dbReference>
<evidence type="ECO:0000313" key="10">
    <source>
        <dbReference type="Proteomes" id="UP001152561"/>
    </source>
</evidence>
<feature type="compositionally biased region" description="Basic and acidic residues" evidence="8">
    <location>
        <begin position="279"/>
        <end position="296"/>
    </location>
</feature>
<feature type="compositionally biased region" description="Polar residues" evidence="8">
    <location>
        <begin position="474"/>
        <end position="485"/>
    </location>
</feature>
<evidence type="ECO:0000313" key="9">
    <source>
        <dbReference type="EMBL" id="KAJ8560746.1"/>
    </source>
</evidence>
<feature type="compositionally biased region" description="Basic and acidic residues" evidence="8">
    <location>
        <begin position="363"/>
        <end position="373"/>
    </location>
</feature>
<dbReference type="Gene3D" id="3.90.1680.10">
    <property type="entry name" value="SOS response associated peptidase-like"/>
    <property type="match status" value="1"/>
</dbReference>
<keyword evidence="3" id="KW-0227">DNA damage</keyword>
<dbReference type="GO" id="GO:0006508">
    <property type="term" value="P:proteolysis"/>
    <property type="evidence" value="ECO:0007669"/>
    <property type="project" value="UniProtKB-KW"/>
</dbReference>
<keyword evidence="5" id="KW-0190">Covalent protein-DNA linkage</keyword>
<dbReference type="GO" id="GO:0008233">
    <property type="term" value="F:peptidase activity"/>
    <property type="evidence" value="ECO:0007669"/>
    <property type="project" value="UniProtKB-KW"/>
</dbReference>
<feature type="compositionally biased region" description="Polar residues" evidence="8">
    <location>
        <begin position="666"/>
        <end position="683"/>
    </location>
</feature>
<evidence type="ECO:0000256" key="2">
    <source>
        <dbReference type="ARBA" id="ARBA00022670"/>
    </source>
</evidence>
<comment type="caution">
    <text evidence="9">The sequence shown here is derived from an EMBL/GenBank/DDBJ whole genome shotgun (WGS) entry which is preliminary data.</text>
</comment>
<dbReference type="Proteomes" id="UP001152561">
    <property type="component" value="Unassembled WGS sequence"/>
</dbReference>
<evidence type="ECO:0000256" key="5">
    <source>
        <dbReference type="ARBA" id="ARBA00023124"/>
    </source>
</evidence>
<keyword evidence="7" id="KW-0456">Lyase</keyword>
<accession>A0A9Q1RL31</accession>
<protein>
    <recommendedName>
        <fullName evidence="11">Embryonic stem cell-specific 5-hydroxymethylcytosine-binding protein</fullName>
    </recommendedName>
</protein>
<keyword evidence="10" id="KW-1185">Reference proteome</keyword>
<dbReference type="InterPro" id="IPR003738">
    <property type="entry name" value="SRAP"/>
</dbReference>
<feature type="compositionally biased region" description="Basic and acidic residues" evidence="8">
    <location>
        <begin position="405"/>
        <end position="422"/>
    </location>
</feature>
<dbReference type="PANTHER" id="PTHR13604:SF0">
    <property type="entry name" value="ABASIC SITE PROCESSING PROTEIN HMCES"/>
    <property type="match status" value="1"/>
</dbReference>
<feature type="region of interest" description="Disordered" evidence="8">
    <location>
        <begin position="664"/>
        <end position="690"/>
    </location>
</feature>
<evidence type="ECO:0000256" key="1">
    <source>
        <dbReference type="ARBA" id="ARBA00008136"/>
    </source>
</evidence>
<comment type="similarity">
    <text evidence="1">Belongs to the SOS response-associated peptidase family.</text>
</comment>
<feature type="compositionally biased region" description="Basic and acidic residues" evidence="8">
    <location>
        <begin position="636"/>
        <end position="646"/>
    </location>
</feature>
<evidence type="ECO:0008006" key="11">
    <source>
        <dbReference type="Google" id="ProtNLM"/>
    </source>
</evidence>
<feature type="compositionally biased region" description="Polar residues" evidence="8">
    <location>
        <begin position="317"/>
        <end position="328"/>
    </location>
</feature>
<name>A0A9Q1RL31_9SOLA</name>
<dbReference type="GO" id="GO:0016829">
    <property type="term" value="F:lyase activity"/>
    <property type="evidence" value="ECO:0007669"/>
    <property type="project" value="UniProtKB-KW"/>
</dbReference>
<evidence type="ECO:0000256" key="8">
    <source>
        <dbReference type="SAM" id="MobiDB-lite"/>
    </source>
</evidence>
<organism evidence="9 10">
    <name type="scientific">Anisodus acutangulus</name>
    <dbReference type="NCBI Taxonomy" id="402998"/>
    <lineage>
        <taxon>Eukaryota</taxon>
        <taxon>Viridiplantae</taxon>
        <taxon>Streptophyta</taxon>
        <taxon>Embryophyta</taxon>
        <taxon>Tracheophyta</taxon>
        <taxon>Spermatophyta</taxon>
        <taxon>Magnoliopsida</taxon>
        <taxon>eudicotyledons</taxon>
        <taxon>Gunneridae</taxon>
        <taxon>Pentapetalae</taxon>
        <taxon>asterids</taxon>
        <taxon>lamiids</taxon>
        <taxon>Solanales</taxon>
        <taxon>Solanaceae</taxon>
        <taxon>Solanoideae</taxon>
        <taxon>Hyoscyameae</taxon>
        <taxon>Anisodus</taxon>
    </lineage>
</organism>
<evidence type="ECO:0000256" key="7">
    <source>
        <dbReference type="ARBA" id="ARBA00023239"/>
    </source>
</evidence>
<dbReference type="InterPro" id="IPR036590">
    <property type="entry name" value="SRAP-like"/>
</dbReference>
<sequence length="690" mass="77710">MCGRARCTLRPDDFSRACHLNGRPLRHLDMNRYRPAYNVSPGFNVPVVRREYEPNDEGAVLHCMKWGLVPSFTKKTEKTDHYRMFNARSESIKEKASFRRLVPKNRCLVAVEGFYEWKKDGSKKQPYYIHFKDARPLVLAALFDSWKNPEGEVLYTFTILTTSVSSSLEWLHDRMPVILGNKDAANMWLSGSPSSNIDTLLKPYEESDLAWYPVTPAMGKPSFDGPECIKELQLKANETRSISQFFSKKGDRDPQEQKSHIKVAEEEPLNADQTQSLKPEPESDHVGHLCSPDKSEGFTSTRTTDIKHEQDYDESASKQSLTGQTGSQPEKVGSLASDNVKSLKEEAEDTKPNVFAPPQEESGDSKTKRDYKELSGNTMPLAKGVNKHLQLKANETRSISQFFSKKGDRDPQEQKSHIKVAEEEPLNADQTQSLKPEPESDHVGHLCSPDKSEGFTSTRTTDIKHEQDYDESASKQSLTGQTGSQPEKVGSLASDNVKSLKEEAEDTKPNVLLRLKRKVGILKPRGITRSSQETQCRLLRGQQTRDRDPQEQKSHIKVAEEEPLNADQTQSLKPEPESDHVGHLCSPDKSEGFTSTRTTDIKHEQDYDESASKQSLTGQTGSQPEKVGSLASDNVKSLKEEAEDTKPNVLLRLKRKVGILKPRGITRSSQETQCRLLRGQQTRKLFKKES</sequence>
<feature type="compositionally biased region" description="Basic and acidic residues" evidence="8">
    <location>
        <begin position="543"/>
        <end position="560"/>
    </location>
</feature>
<keyword evidence="6" id="KW-0238">DNA-binding</keyword>
<gene>
    <name evidence="9" type="ORF">K7X08_022606</name>
</gene>
<dbReference type="AlphaFoldDB" id="A0A9Q1RL31"/>
<dbReference type="PANTHER" id="PTHR13604">
    <property type="entry name" value="DC12-RELATED"/>
    <property type="match status" value="1"/>
</dbReference>
<reference evidence="10" key="1">
    <citation type="journal article" date="2023" name="Proc. Natl. Acad. Sci. U.S.A.">
        <title>Genomic and structural basis for evolution of tropane alkaloid biosynthesis.</title>
        <authorList>
            <person name="Wanga Y.-J."/>
            <person name="Taina T."/>
            <person name="Yua J.-Y."/>
            <person name="Lia J."/>
            <person name="Xua B."/>
            <person name="Chenc J."/>
            <person name="D'Auriad J.C."/>
            <person name="Huanga J.-P."/>
            <person name="Huanga S.-X."/>
        </authorList>
    </citation>
    <scope>NUCLEOTIDE SEQUENCE [LARGE SCALE GENOMIC DNA]</scope>
    <source>
        <strain evidence="10">cv. KIB-2019</strain>
    </source>
</reference>